<name>F6DD06_THICA</name>
<accession>F6DD06</accession>
<dbReference type="AlphaFoldDB" id="F6DD06"/>
<dbReference type="EMBL" id="CP002776">
    <property type="protein sequence ID" value="AEG31742.1"/>
    <property type="molecule type" value="Genomic_DNA"/>
</dbReference>
<proteinExistence type="predicted"/>
<dbReference type="Proteomes" id="UP000009232">
    <property type="component" value="Chromosome"/>
</dbReference>
<reference evidence="1 2" key="1">
    <citation type="submission" date="2011-05" db="EMBL/GenBank/DDBJ databases">
        <title>Complete sequence of Thioalkalimicrobium cyclicum ALM1.</title>
        <authorList>
            <consortium name="US DOE Joint Genome Institute"/>
            <person name="Lucas S."/>
            <person name="Han J."/>
            <person name="Lapidus A."/>
            <person name="Cheng J.-F."/>
            <person name="Goodwin L."/>
            <person name="Pitluck S."/>
            <person name="Peters L."/>
            <person name="Mikhailova N."/>
            <person name="Davenport K."/>
            <person name="Han C."/>
            <person name="Tapia R."/>
            <person name="Land M."/>
            <person name="Hauser L."/>
            <person name="Kyrpides N."/>
            <person name="Ivanova N."/>
            <person name="Pagani I."/>
            <person name="Kappler U."/>
            <person name="Woyke T."/>
        </authorList>
    </citation>
    <scope>NUCLEOTIDE SEQUENCE [LARGE SCALE GENOMIC DNA]</scope>
    <source>
        <strain evidence="2">DSM 14477 / JCM 11371 / ALM1</strain>
    </source>
</reference>
<evidence type="ECO:0000313" key="2">
    <source>
        <dbReference type="Proteomes" id="UP000009232"/>
    </source>
</evidence>
<dbReference type="KEGG" id="tcy:Thicy_0975"/>
<gene>
    <name evidence="1" type="ordered locus">Thicy_0975</name>
</gene>
<protein>
    <submittedName>
        <fullName evidence="1">Uncharacterized protein</fullName>
    </submittedName>
</protein>
<dbReference type="HOGENOM" id="CLU_1030296_0_0_6"/>
<dbReference type="OrthoDB" id="5616081at2"/>
<sequence>MLSASEHARLESLLAAKKDSLLLLLDQLMAFEQTHRVSLSVIGSVAELAYWLDSDLDVYLDQHCSPLTWSAWLDLDASQPKLDAICYPSSTFKQTILEQGKRPLQVKEALQQFSQWHRLIEQFPQRRHDKILCTLDNSAHYVAQLQDRLTWIKGLSAGSSGSLEHARIEDYAFIYHQPLKQLAFRFVWILVMLLSRYEQLFSPQGAEVAQTVTAEQWRQWVKILAKPTATRPALTLPQSELVADLVAEFYAQVYPNNADVISYLNEWLRHYEVFETVVRHWVAQHWLPEL</sequence>
<evidence type="ECO:0000313" key="1">
    <source>
        <dbReference type="EMBL" id="AEG31742.1"/>
    </source>
</evidence>
<dbReference type="STRING" id="717773.Thicy_0975"/>
<organism evidence="1 2">
    <name type="scientific">Thiomicrospira cyclica (strain DSM 14477 / JCM 11371 / ALM1)</name>
    <name type="common">Thioalkalimicrobium cyclicum</name>
    <dbReference type="NCBI Taxonomy" id="717773"/>
    <lineage>
        <taxon>Bacteria</taxon>
        <taxon>Pseudomonadati</taxon>
        <taxon>Pseudomonadota</taxon>
        <taxon>Gammaproteobacteria</taxon>
        <taxon>Thiotrichales</taxon>
        <taxon>Piscirickettsiaceae</taxon>
        <taxon>Thiomicrospira</taxon>
    </lineage>
</organism>
<dbReference type="RefSeq" id="WP_013835519.1">
    <property type="nucleotide sequence ID" value="NC_015581.1"/>
</dbReference>
<keyword evidence="2" id="KW-1185">Reference proteome</keyword>